<dbReference type="eggNOG" id="COG2208">
    <property type="taxonomic scope" value="Bacteria"/>
</dbReference>
<dbReference type="RefSeq" id="WP_012647082.1">
    <property type="nucleotide sequence ID" value="NC_011979.1"/>
</dbReference>
<dbReference type="PANTHER" id="PTHR43156:SF2">
    <property type="entry name" value="STAGE II SPORULATION PROTEIN E"/>
    <property type="match status" value="1"/>
</dbReference>
<evidence type="ECO:0000256" key="1">
    <source>
        <dbReference type="ARBA" id="ARBA00022801"/>
    </source>
</evidence>
<reference evidence="3 4" key="1">
    <citation type="submission" date="2009-01" db="EMBL/GenBank/DDBJ databases">
        <title>Complete sequence of Geobacter sp. FRC-32.</title>
        <authorList>
            <consortium name="US DOE Joint Genome Institute"/>
            <person name="Lucas S."/>
            <person name="Copeland A."/>
            <person name="Lapidus A."/>
            <person name="Glavina del Rio T."/>
            <person name="Dalin E."/>
            <person name="Tice H."/>
            <person name="Bruce D."/>
            <person name="Goodwin L."/>
            <person name="Pitluck S."/>
            <person name="Saunders E."/>
            <person name="Brettin T."/>
            <person name="Detter J.C."/>
            <person name="Han C."/>
            <person name="Larimer F."/>
            <person name="Land M."/>
            <person name="Hauser L."/>
            <person name="Kyrpides N."/>
            <person name="Ovchinnikova G."/>
            <person name="Kostka J."/>
            <person name="Richardson P."/>
        </authorList>
    </citation>
    <scope>NUCLEOTIDE SEQUENCE [LARGE SCALE GENOMIC DNA]</scope>
    <source>
        <strain evidence="4">DSM 22248 / JCM 15807 / FRC-32</strain>
    </source>
</reference>
<dbReference type="OrthoDB" id="9802500at2"/>
<evidence type="ECO:0000313" key="3">
    <source>
        <dbReference type="EMBL" id="ACM20353.1"/>
    </source>
</evidence>
<dbReference type="STRING" id="316067.Geob_1996"/>
<dbReference type="InterPro" id="IPR000644">
    <property type="entry name" value="CBS_dom"/>
</dbReference>
<dbReference type="InterPro" id="IPR052016">
    <property type="entry name" value="Bact_Sigma-Reg"/>
</dbReference>
<evidence type="ECO:0000259" key="2">
    <source>
        <dbReference type="SMART" id="SM00331"/>
    </source>
</evidence>
<accession>B9M887</accession>
<dbReference type="Pfam" id="PF07228">
    <property type="entry name" value="SpoIIE"/>
    <property type="match status" value="1"/>
</dbReference>
<dbReference type="HOGENOM" id="CLU_681076_0_0_7"/>
<dbReference type="AlphaFoldDB" id="B9M887"/>
<dbReference type="Proteomes" id="UP000007721">
    <property type="component" value="Chromosome"/>
</dbReference>
<sequence>MTYCQHIIPTLGEILKKQEPISPQLPVSEVVEIFQKNPSLLALPILAEGTFTGIISRRALFYNHLGRPFAMELFGKKPIMVLQEEDCMTMEADLDVNGALSRLLDFDPSLETDCFVITEAQRYAGMVSVSDLMMTISMTQASLVQTLESLGERIQSEVKKAGEIQQALLPVSEFSFEGLTVSGEITTSSEIGGDYFDYFQLDKDRIGLLVADVSGHGVQSGMVTTAAKASLNCLISQGVDTPAGLLFGMNNAILATARQTLLMTCLIAVIDTKNGKVTFANAGHNFPYIHRSGSGLLMMLDSVSGFPLGFEENNSYGECLTSFEYGDTMLLYSDGIVECTDRAGEEFGYERLSASLAKNIHLKPSVLKRKLLREAELFTGSESFPDDVTIFIASSTFKGAPHAAE</sequence>
<dbReference type="EMBL" id="CP001390">
    <property type="protein sequence ID" value="ACM20353.1"/>
    <property type="molecule type" value="Genomic_DNA"/>
</dbReference>
<dbReference type="Gene3D" id="3.60.40.10">
    <property type="entry name" value="PPM-type phosphatase domain"/>
    <property type="match status" value="1"/>
</dbReference>
<dbReference type="SUPFAM" id="SSF81606">
    <property type="entry name" value="PP2C-like"/>
    <property type="match status" value="1"/>
</dbReference>
<gene>
    <name evidence="3" type="ordered locus">Geob_1996</name>
</gene>
<keyword evidence="4" id="KW-1185">Reference proteome</keyword>
<dbReference type="PANTHER" id="PTHR43156">
    <property type="entry name" value="STAGE II SPORULATION PROTEIN E-RELATED"/>
    <property type="match status" value="1"/>
</dbReference>
<dbReference type="Pfam" id="PF00571">
    <property type="entry name" value="CBS"/>
    <property type="match status" value="1"/>
</dbReference>
<feature type="domain" description="PPM-type phosphatase" evidence="2">
    <location>
        <begin position="176"/>
        <end position="395"/>
    </location>
</feature>
<keyword evidence="1" id="KW-0378">Hydrolase</keyword>
<organism evidence="3 4">
    <name type="scientific">Geotalea daltonii (strain DSM 22248 / JCM 15807 / FRC-32)</name>
    <name type="common">Geobacter daltonii</name>
    <dbReference type="NCBI Taxonomy" id="316067"/>
    <lineage>
        <taxon>Bacteria</taxon>
        <taxon>Pseudomonadati</taxon>
        <taxon>Thermodesulfobacteriota</taxon>
        <taxon>Desulfuromonadia</taxon>
        <taxon>Geobacterales</taxon>
        <taxon>Geobacteraceae</taxon>
        <taxon>Geotalea</taxon>
    </lineage>
</organism>
<dbReference type="GO" id="GO:0016791">
    <property type="term" value="F:phosphatase activity"/>
    <property type="evidence" value="ECO:0007669"/>
    <property type="project" value="TreeGrafter"/>
</dbReference>
<dbReference type="InterPro" id="IPR036457">
    <property type="entry name" value="PPM-type-like_dom_sf"/>
</dbReference>
<dbReference type="InterPro" id="IPR046342">
    <property type="entry name" value="CBS_dom_sf"/>
</dbReference>
<dbReference type="SMART" id="SM00331">
    <property type="entry name" value="PP2C_SIG"/>
    <property type="match status" value="1"/>
</dbReference>
<dbReference type="eggNOG" id="COG0517">
    <property type="taxonomic scope" value="Bacteria"/>
</dbReference>
<protein>
    <submittedName>
        <fullName evidence="3">Protein serine/threonine phosphatase, PP2C family, CBS domain pair-containing</fullName>
    </submittedName>
</protein>
<name>B9M887_GEODF</name>
<dbReference type="InterPro" id="IPR001932">
    <property type="entry name" value="PPM-type_phosphatase-like_dom"/>
</dbReference>
<dbReference type="KEGG" id="geo:Geob_1996"/>
<evidence type="ECO:0000313" key="4">
    <source>
        <dbReference type="Proteomes" id="UP000007721"/>
    </source>
</evidence>
<dbReference type="SUPFAM" id="SSF54631">
    <property type="entry name" value="CBS-domain pair"/>
    <property type="match status" value="1"/>
</dbReference>
<proteinExistence type="predicted"/>